<feature type="transmembrane region" description="Helical" evidence="1">
    <location>
        <begin position="32"/>
        <end position="49"/>
    </location>
</feature>
<proteinExistence type="predicted"/>
<feature type="transmembrane region" description="Helical" evidence="1">
    <location>
        <begin position="55"/>
        <end position="76"/>
    </location>
</feature>
<sequence length="79" mass="7530">ARGCTTRAVVGLFVGGVFRLVFMLFVRAAAGVFRIGVGFVAAVAAAFGITGGHAAIVAVVAAVLALAGASGAIGGLGRG</sequence>
<organism evidence="2">
    <name type="scientific">Tanacetum cinerariifolium</name>
    <name type="common">Dalmatian daisy</name>
    <name type="synonym">Chrysanthemum cinerariifolium</name>
    <dbReference type="NCBI Taxonomy" id="118510"/>
    <lineage>
        <taxon>Eukaryota</taxon>
        <taxon>Viridiplantae</taxon>
        <taxon>Streptophyta</taxon>
        <taxon>Embryophyta</taxon>
        <taxon>Tracheophyta</taxon>
        <taxon>Spermatophyta</taxon>
        <taxon>Magnoliopsida</taxon>
        <taxon>eudicotyledons</taxon>
        <taxon>Gunneridae</taxon>
        <taxon>Pentapetalae</taxon>
        <taxon>asterids</taxon>
        <taxon>campanulids</taxon>
        <taxon>Asterales</taxon>
        <taxon>Asteraceae</taxon>
        <taxon>Asteroideae</taxon>
        <taxon>Anthemideae</taxon>
        <taxon>Anthemidinae</taxon>
        <taxon>Tanacetum</taxon>
    </lineage>
</organism>
<protein>
    <submittedName>
        <fullName evidence="2">Uncharacterized protein</fullName>
    </submittedName>
</protein>
<feature type="non-terminal residue" evidence="2">
    <location>
        <position position="1"/>
    </location>
</feature>
<reference evidence="2" key="1">
    <citation type="journal article" date="2019" name="Sci. Rep.">
        <title>Draft genome of Tanacetum cinerariifolium, the natural source of mosquito coil.</title>
        <authorList>
            <person name="Yamashiro T."/>
            <person name="Shiraishi A."/>
            <person name="Satake H."/>
            <person name="Nakayama K."/>
        </authorList>
    </citation>
    <scope>NUCLEOTIDE SEQUENCE</scope>
</reference>
<evidence type="ECO:0000256" key="1">
    <source>
        <dbReference type="SAM" id="Phobius"/>
    </source>
</evidence>
<evidence type="ECO:0000313" key="2">
    <source>
        <dbReference type="EMBL" id="GFC98824.1"/>
    </source>
</evidence>
<dbReference type="AlphaFoldDB" id="A0A699SLX8"/>
<accession>A0A699SLX8</accession>
<dbReference type="EMBL" id="BKCJ011174398">
    <property type="protein sequence ID" value="GFC98824.1"/>
    <property type="molecule type" value="Genomic_DNA"/>
</dbReference>
<comment type="caution">
    <text evidence="2">The sequence shown here is derived from an EMBL/GenBank/DDBJ whole genome shotgun (WGS) entry which is preliminary data.</text>
</comment>
<feature type="transmembrane region" description="Helical" evidence="1">
    <location>
        <begin position="6"/>
        <end position="25"/>
    </location>
</feature>
<keyword evidence="1" id="KW-0472">Membrane</keyword>
<keyword evidence="1" id="KW-1133">Transmembrane helix</keyword>
<keyword evidence="1" id="KW-0812">Transmembrane</keyword>
<gene>
    <name evidence="2" type="ORF">Tci_870794</name>
</gene>
<name>A0A699SLX8_TANCI</name>